<organism evidence="16 17">
    <name type="scientific">Sphingopyxis lindanitolerans</name>
    <dbReference type="NCBI Taxonomy" id="2054227"/>
    <lineage>
        <taxon>Bacteria</taxon>
        <taxon>Pseudomonadati</taxon>
        <taxon>Pseudomonadota</taxon>
        <taxon>Alphaproteobacteria</taxon>
        <taxon>Sphingomonadales</taxon>
        <taxon>Sphingomonadaceae</taxon>
        <taxon>Sphingopyxis</taxon>
    </lineage>
</organism>
<dbReference type="PANTHER" id="PTHR32552:SF81">
    <property type="entry name" value="TONB-DEPENDENT OUTER MEMBRANE RECEPTOR"/>
    <property type="match status" value="1"/>
</dbReference>
<feature type="domain" description="TonB-dependent receptor plug" evidence="15">
    <location>
        <begin position="59"/>
        <end position="166"/>
    </location>
</feature>
<evidence type="ECO:0000256" key="2">
    <source>
        <dbReference type="ARBA" id="ARBA00022448"/>
    </source>
</evidence>
<dbReference type="Pfam" id="PF00593">
    <property type="entry name" value="TonB_dep_Rec_b-barrel"/>
    <property type="match status" value="1"/>
</dbReference>
<feature type="signal peptide" evidence="13">
    <location>
        <begin position="1"/>
        <end position="28"/>
    </location>
</feature>
<evidence type="ECO:0000256" key="12">
    <source>
        <dbReference type="RuleBase" id="RU003357"/>
    </source>
</evidence>
<evidence type="ECO:0000256" key="3">
    <source>
        <dbReference type="ARBA" id="ARBA00022452"/>
    </source>
</evidence>
<evidence type="ECO:0000256" key="9">
    <source>
        <dbReference type="ARBA" id="ARBA00023136"/>
    </source>
</evidence>
<dbReference type="Gene3D" id="2.40.170.20">
    <property type="entry name" value="TonB-dependent receptor, beta-barrel domain"/>
    <property type="match status" value="3"/>
</dbReference>
<reference evidence="17" key="1">
    <citation type="submission" date="2017-11" db="EMBL/GenBank/DDBJ databases">
        <title>The complete genome sequence of Sphingopyxis pomeranensis sp. nov. strain WS5A3p.</title>
        <authorList>
            <person name="Kaminski M.A."/>
        </authorList>
    </citation>
    <scope>NUCLEOTIDE SEQUENCE [LARGE SCALE GENOMIC DNA]</scope>
    <source>
        <strain evidence="17">WS5A3p</strain>
    </source>
</reference>
<evidence type="ECO:0000256" key="10">
    <source>
        <dbReference type="ARBA" id="ARBA00023237"/>
    </source>
</evidence>
<keyword evidence="6" id="KW-0408">Iron</keyword>
<evidence type="ECO:0000256" key="5">
    <source>
        <dbReference type="ARBA" id="ARBA00022692"/>
    </source>
</evidence>
<evidence type="ECO:0000256" key="7">
    <source>
        <dbReference type="ARBA" id="ARBA00023065"/>
    </source>
</evidence>
<keyword evidence="7" id="KW-0406">Ion transport</keyword>
<sequence length="1412" mass="154054">MGSTSVLRVSAAVSLIAVSVCLAMPAAAQDAARQKSVADNQRDGSNDIVVTARKRAESIQDVPAAVTAVTMEELTTRQVTGGPDLMTQVPNMTFTKTNFSGYSIQIRGIGTQAISVTTDPAVGVALNNTPFIRNRFFEQEFFDLERVEILRGPQGTLYGRNATAGVVNLVTAKPKFEPSAKLSVDVGSYNQIRTEGMINIPIVDEKVALRLAGAWTMRDGYVHNSITDKQTDGRDLWSTRASLLFRPTDNFEANFVWEHFNEKDDRLRSGKQLCKTDEVTEVAGFPVTHLQTLPEAGQRSLFAGAQATFSQGCLPSSFYSDESYQTPNGVSLPYYLPLGAINLPVALQDPYVSRTQSRSLREIESTVEPNYRARSNIFELQLGWDVADNLRLSSETAYSTDSIFSTQDFNRFNTAPGAFRYDDTLARSGVLQLGPTEVPEPYLPGQFMKTGIFCDPQIGCTDRLVGMDLSTAKSTQFAQEFRLTSNNDGPLNFNIGANFLKYDTKEKFYVFFNSLGLISATGGLRDDYLDLPPYQAGVSDNRECLINGLQPPTFDRAYEVSGCVYMDPNSVDNLNGQGHNYFLSDNPYGLTSWSAFGEAYYELADDLKLTVGGRLTVDRKKAPRIPSWVLGADAAGYPVEKTIRQQWIKPTGKISIDWKPVLSFTDSTLIYGSISRGYKAGGANPPSTGAVAYALSAGGANDVAKAIIRRSATRPETFDPEYVNAFEIGIKNELFDRTLTINAAAFFYDYSGYQISQVVDRSAVNLNFDTLVWGAELETLWSPTRNFQLGLKLGYQDSKLKKGSRAIDLMDRTAGNPDWVVVRPFPSYPSNCILPVALFQGVTPAAWANAITPEGTPALINLGGKGGGNPGGCELAYQLGLDPVTALPYVPNPTTGSGVSMLSWKPGYAGWDPSTAPNNGEGFFTDISGNELPNAPHVTVSVTADYTLPLGGDWLATLHGDYYYQGKSWARVFNRPDYDRIRPYSTVNAALLLHNEPSGWNIMAYVKNVFNKTAITGAFLLSDDTNLVTNVFLTEPRRYGLRVTKEFSGLPFGFGGANRAHTPGTPWDVTLEGGVELLRHGGGNASYRPTFADAFPTELDSFTPIQAKRRTSWRDGTDLALIVQPNDSPWKLTAQLRYGKDGVKRRGRAEQVSELLCPLSDTCDLDTRGIRHTIYSDVGVVEVEKHLIADFVVSHDVGLGKGARSSIGLGARYADLDSDTSLDILGVPDNIQPNNAFAKGFTTFHRYQSYAELEREFQGVGPIAKWDGSVDMFGSPETGTVGFDWAITAGLLFGHQRARITAEETNSETRDNASSDFVANLLRRIAVAYAQPTAPTSMTSEHVSIARRSSATVPTLGAAAGLSYSIGRVGVKAGYRWDRYFNAIDGGGAEGPGKYDRTIHGPYIKLSIGFGN</sequence>
<evidence type="ECO:0000256" key="11">
    <source>
        <dbReference type="PROSITE-ProRule" id="PRU01360"/>
    </source>
</evidence>
<name>A0A2S8B3K3_9SPHN</name>
<evidence type="ECO:0000256" key="13">
    <source>
        <dbReference type="SAM" id="SignalP"/>
    </source>
</evidence>
<evidence type="ECO:0000256" key="8">
    <source>
        <dbReference type="ARBA" id="ARBA00023077"/>
    </source>
</evidence>
<dbReference type="InterPro" id="IPR007825">
    <property type="entry name" value="Major_OMP_Legionella"/>
</dbReference>
<evidence type="ECO:0000259" key="14">
    <source>
        <dbReference type="Pfam" id="PF00593"/>
    </source>
</evidence>
<dbReference type="InterPro" id="IPR036942">
    <property type="entry name" value="Beta-barrel_TonB_sf"/>
</dbReference>
<comment type="subcellular location">
    <subcellularLocation>
        <location evidence="1 11">Cell outer membrane</location>
        <topology evidence="1 11">Multi-pass membrane protein</topology>
    </subcellularLocation>
</comment>
<comment type="caution">
    <text evidence="16">The sequence shown here is derived from an EMBL/GenBank/DDBJ whole genome shotgun (WGS) entry which is preliminary data.</text>
</comment>
<dbReference type="InterPro" id="IPR012910">
    <property type="entry name" value="Plug_dom"/>
</dbReference>
<evidence type="ECO:0000259" key="15">
    <source>
        <dbReference type="Pfam" id="PF07715"/>
    </source>
</evidence>
<evidence type="ECO:0000256" key="4">
    <source>
        <dbReference type="ARBA" id="ARBA00022496"/>
    </source>
</evidence>
<keyword evidence="17" id="KW-1185">Reference proteome</keyword>
<protein>
    <recommendedName>
        <fullName evidence="18">TonB-dependent receptor</fullName>
    </recommendedName>
</protein>
<keyword evidence="10 11" id="KW-0998">Cell outer membrane</keyword>
<keyword evidence="2 11" id="KW-0813">Transport</keyword>
<keyword evidence="3 11" id="KW-1134">Transmembrane beta strand</keyword>
<dbReference type="PROSITE" id="PS52016">
    <property type="entry name" value="TONB_DEPENDENT_REC_3"/>
    <property type="match status" value="1"/>
</dbReference>
<keyword evidence="9 11" id="KW-0472">Membrane</keyword>
<dbReference type="RefSeq" id="WP_106000269.1">
    <property type="nucleotide sequence ID" value="NZ_CM009578.1"/>
</dbReference>
<gene>
    <name evidence="16" type="ORF">CVO77_18140</name>
</gene>
<evidence type="ECO:0000313" key="17">
    <source>
        <dbReference type="Proteomes" id="UP000238954"/>
    </source>
</evidence>
<evidence type="ECO:0000256" key="6">
    <source>
        <dbReference type="ARBA" id="ARBA00023004"/>
    </source>
</evidence>
<keyword evidence="5 11" id="KW-0812">Transmembrane</keyword>
<proteinExistence type="inferred from homology"/>
<evidence type="ECO:0008006" key="18">
    <source>
        <dbReference type="Google" id="ProtNLM"/>
    </source>
</evidence>
<keyword evidence="8 12" id="KW-0798">TonB box</keyword>
<keyword evidence="13" id="KW-0732">Signal</keyword>
<accession>A0A2S8B3K3</accession>
<evidence type="ECO:0000256" key="1">
    <source>
        <dbReference type="ARBA" id="ARBA00004571"/>
    </source>
</evidence>
<dbReference type="Pfam" id="PF07715">
    <property type="entry name" value="Plug"/>
    <property type="match status" value="1"/>
</dbReference>
<dbReference type="Proteomes" id="UP000238954">
    <property type="component" value="Chromosome"/>
</dbReference>
<keyword evidence="4" id="KW-0410">Iron transport</keyword>
<evidence type="ECO:0000313" key="16">
    <source>
        <dbReference type="EMBL" id="PQM26898.1"/>
    </source>
</evidence>
<dbReference type="GO" id="GO:0009279">
    <property type="term" value="C:cell outer membrane"/>
    <property type="evidence" value="ECO:0007669"/>
    <property type="project" value="UniProtKB-SubCell"/>
</dbReference>
<comment type="similarity">
    <text evidence="11 12">Belongs to the TonB-dependent receptor family.</text>
</comment>
<dbReference type="EMBL" id="PHFW01000003">
    <property type="protein sequence ID" value="PQM26898.1"/>
    <property type="molecule type" value="Genomic_DNA"/>
</dbReference>
<dbReference type="InterPro" id="IPR000531">
    <property type="entry name" value="Beta-barrel_TonB"/>
</dbReference>
<feature type="domain" description="TonB-dependent receptor-like beta-barrel" evidence="14">
    <location>
        <begin position="473"/>
        <end position="805"/>
    </location>
</feature>
<dbReference type="SUPFAM" id="SSF56935">
    <property type="entry name" value="Porins"/>
    <property type="match status" value="1"/>
</dbReference>
<dbReference type="Pfam" id="PF05150">
    <property type="entry name" value="Legionella_OMP"/>
    <property type="match status" value="1"/>
</dbReference>
<dbReference type="GO" id="GO:0006826">
    <property type="term" value="P:iron ion transport"/>
    <property type="evidence" value="ECO:0007669"/>
    <property type="project" value="UniProtKB-KW"/>
</dbReference>
<dbReference type="InterPro" id="IPR039426">
    <property type="entry name" value="TonB-dep_rcpt-like"/>
</dbReference>
<dbReference type="OrthoDB" id="9760333at2"/>
<feature type="chain" id="PRO_5015559383" description="TonB-dependent receptor" evidence="13">
    <location>
        <begin position="29"/>
        <end position="1412"/>
    </location>
</feature>
<dbReference type="PANTHER" id="PTHR32552">
    <property type="entry name" value="FERRICHROME IRON RECEPTOR-RELATED"/>
    <property type="match status" value="1"/>
</dbReference>